<protein>
    <submittedName>
        <fullName evidence="2">Uncharacterized protein</fullName>
    </submittedName>
</protein>
<proteinExistence type="predicted"/>
<reference evidence="2 3" key="1">
    <citation type="submission" date="2022-05" db="EMBL/GenBank/DDBJ databases">
        <title>A multi-omics perspective on studying reproductive biology in Daphnia sinensis.</title>
        <authorList>
            <person name="Jia J."/>
        </authorList>
    </citation>
    <scope>NUCLEOTIDE SEQUENCE [LARGE SCALE GENOMIC DNA]</scope>
    <source>
        <strain evidence="2 3">WSL</strain>
    </source>
</reference>
<comment type="caution">
    <text evidence="2">The sequence shown here is derived from an EMBL/GenBank/DDBJ whole genome shotgun (WGS) entry which is preliminary data.</text>
</comment>
<evidence type="ECO:0000313" key="3">
    <source>
        <dbReference type="Proteomes" id="UP000820818"/>
    </source>
</evidence>
<dbReference type="EMBL" id="WJBH02000001">
    <property type="protein sequence ID" value="KAI9565265.1"/>
    <property type="molecule type" value="Genomic_DNA"/>
</dbReference>
<keyword evidence="1" id="KW-0175">Coiled coil</keyword>
<organism evidence="2 3">
    <name type="scientific">Daphnia sinensis</name>
    <dbReference type="NCBI Taxonomy" id="1820382"/>
    <lineage>
        <taxon>Eukaryota</taxon>
        <taxon>Metazoa</taxon>
        <taxon>Ecdysozoa</taxon>
        <taxon>Arthropoda</taxon>
        <taxon>Crustacea</taxon>
        <taxon>Branchiopoda</taxon>
        <taxon>Diplostraca</taxon>
        <taxon>Cladocera</taxon>
        <taxon>Anomopoda</taxon>
        <taxon>Daphniidae</taxon>
        <taxon>Daphnia</taxon>
        <taxon>Daphnia similis group</taxon>
    </lineage>
</organism>
<keyword evidence="3" id="KW-1185">Reference proteome</keyword>
<dbReference type="Proteomes" id="UP000820818">
    <property type="component" value="Linkage Group LG1"/>
</dbReference>
<feature type="coiled-coil region" evidence="1">
    <location>
        <begin position="177"/>
        <end position="221"/>
    </location>
</feature>
<evidence type="ECO:0000313" key="2">
    <source>
        <dbReference type="EMBL" id="KAI9565265.1"/>
    </source>
</evidence>
<gene>
    <name evidence="2" type="ORF">GHT06_009050</name>
</gene>
<evidence type="ECO:0000256" key="1">
    <source>
        <dbReference type="SAM" id="Coils"/>
    </source>
</evidence>
<sequence>MKSFTEIITRIALSMGFIEYDPVDDETPYSENPDIATQENNFQPPAQVPDDPIFRYVPSPPLCSNRPVYQANSDVIIDMPADDKPHGIPDSNTRYGFSLGLTGTSDKKYWNDPPYVFVPPPYRPTVSYVPPPRPEHLEADRFEKREKIPATEMGDEDLIDLFTELHVTYGFCVQDELDRMREKVTQLSRLLQEEQMKNFDLRQLITKLEAEKEEMSRANLSGPCAYPNDEIRANQHQAWVRRPPQNVAEDGSPADLDIPLSRLVWHGPMSSLKKQDSISRINTYPRYNATYETSPSQIVEATPFEEMAGPNKWVKPNNQKYPRPIAQLDSSTIKVEERANETIAATWKPNPSRLSWSVNNMVGLAQSPVRKIWF</sequence>
<dbReference type="AlphaFoldDB" id="A0AAD5LNF0"/>
<accession>A0AAD5LNF0</accession>
<name>A0AAD5LNF0_9CRUS</name>